<gene>
    <name evidence="3" type="ORF">GIB67_025821</name>
</gene>
<comment type="caution">
    <text evidence="3">The sequence shown here is derived from an EMBL/GenBank/DDBJ whole genome shotgun (WGS) entry which is preliminary data.</text>
</comment>
<dbReference type="EMBL" id="JACGCM010001095">
    <property type="protein sequence ID" value="KAF6161823.1"/>
    <property type="molecule type" value="Genomic_DNA"/>
</dbReference>
<keyword evidence="2" id="KW-0472">Membrane</keyword>
<dbReference type="PANTHER" id="PTHR31415">
    <property type="entry name" value="OS05G0367900 PROTEIN"/>
    <property type="match status" value="1"/>
</dbReference>
<evidence type="ECO:0000313" key="4">
    <source>
        <dbReference type="Proteomes" id="UP000541444"/>
    </source>
</evidence>
<name>A0A7J7N3W8_9MAGN</name>
<dbReference type="AlphaFoldDB" id="A0A7J7N3W8"/>
<keyword evidence="4" id="KW-1185">Reference proteome</keyword>
<evidence type="ECO:0000313" key="3">
    <source>
        <dbReference type="EMBL" id="KAF6161823.1"/>
    </source>
</evidence>
<dbReference type="GO" id="GO:0005886">
    <property type="term" value="C:plasma membrane"/>
    <property type="evidence" value="ECO:0007669"/>
    <property type="project" value="TreeGrafter"/>
</dbReference>
<dbReference type="GO" id="GO:0098542">
    <property type="term" value="P:defense response to other organism"/>
    <property type="evidence" value="ECO:0007669"/>
    <property type="project" value="InterPro"/>
</dbReference>
<dbReference type="GO" id="GO:0009506">
    <property type="term" value="C:plasmodesma"/>
    <property type="evidence" value="ECO:0007669"/>
    <property type="project" value="TreeGrafter"/>
</dbReference>
<sequence>KNHVYTLCIDWCSSLCLHLHSHFSPLGWCYCSYSVVSISSSNPRFTVVGAAIYDLNIPLLRLSPPPCSSPLLLENPNKRTSIYYDRLSAFVSYRSQAITAPLMLPPCFMRRRVLWRCLRYWVEVLCRFQWWWVRVDYGSGLWGCGVKVGFDGQVEMEEWCFKSARYGVYVKCDMLVG</sequence>
<feature type="non-terminal residue" evidence="3">
    <location>
        <position position="1"/>
    </location>
</feature>
<evidence type="ECO:0000256" key="2">
    <source>
        <dbReference type="ARBA" id="ARBA00023136"/>
    </source>
</evidence>
<protein>
    <submittedName>
        <fullName evidence="3">Uncharacterized protein</fullName>
    </submittedName>
</protein>
<dbReference type="OrthoDB" id="746161at2759"/>
<accession>A0A7J7N3W8</accession>
<dbReference type="PANTHER" id="PTHR31415:SF9">
    <property type="entry name" value="OS05G0367900 PROTEIN"/>
    <property type="match status" value="1"/>
</dbReference>
<dbReference type="Proteomes" id="UP000541444">
    <property type="component" value="Unassembled WGS sequence"/>
</dbReference>
<comment type="subcellular location">
    <subcellularLocation>
        <location evidence="1">Membrane</location>
    </subcellularLocation>
</comment>
<proteinExistence type="predicted"/>
<reference evidence="3 4" key="1">
    <citation type="journal article" date="2020" name="IScience">
        <title>Genome Sequencing of the Endangered Kingdonia uniflora (Circaeasteraceae, Ranunculales) Reveals Potential Mechanisms of Evolutionary Specialization.</title>
        <authorList>
            <person name="Sun Y."/>
            <person name="Deng T."/>
            <person name="Zhang A."/>
            <person name="Moore M.J."/>
            <person name="Landis J.B."/>
            <person name="Lin N."/>
            <person name="Zhang H."/>
            <person name="Zhang X."/>
            <person name="Huang J."/>
            <person name="Zhang X."/>
            <person name="Sun H."/>
            <person name="Wang H."/>
        </authorList>
    </citation>
    <scope>NUCLEOTIDE SEQUENCE [LARGE SCALE GENOMIC DNA]</scope>
    <source>
        <strain evidence="3">TB1705</strain>
        <tissue evidence="3">Leaf</tissue>
    </source>
</reference>
<dbReference type="InterPro" id="IPR044839">
    <property type="entry name" value="NDR1-like"/>
</dbReference>
<evidence type="ECO:0000256" key="1">
    <source>
        <dbReference type="ARBA" id="ARBA00004370"/>
    </source>
</evidence>
<organism evidence="3 4">
    <name type="scientific">Kingdonia uniflora</name>
    <dbReference type="NCBI Taxonomy" id="39325"/>
    <lineage>
        <taxon>Eukaryota</taxon>
        <taxon>Viridiplantae</taxon>
        <taxon>Streptophyta</taxon>
        <taxon>Embryophyta</taxon>
        <taxon>Tracheophyta</taxon>
        <taxon>Spermatophyta</taxon>
        <taxon>Magnoliopsida</taxon>
        <taxon>Ranunculales</taxon>
        <taxon>Circaeasteraceae</taxon>
        <taxon>Kingdonia</taxon>
    </lineage>
</organism>